<dbReference type="Proteomes" id="UP000005974">
    <property type="component" value="Unassembled WGS sequence"/>
</dbReference>
<organism evidence="1 2">
    <name type="scientific">Phocaeicola dorei CL02T12C06</name>
    <dbReference type="NCBI Taxonomy" id="997876"/>
    <lineage>
        <taxon>Bacteria</taxon>
        <taxon>Pseudomonadati</taxon>
        <taxon>Bacteroidota</taxon>
        <taxon>Bacteroidia</taxon>
        <taxon>Bacteroidales</taxon>
        <taxon>Bacteroidaceae</taxon>
        <taxon>Phocaeicola</taxon>
    </lineage>
</organism>
<accession>I8WRJ2</accession>
<sequence length="260" mass="30219">MRGFRRMPAQTGKQGLFRLVKQAQESYTAEVATRQKSYRRYVLDFIHSKRYHDETDAWSKNEHLKNYHTIVDLLRGHEKLVRKYFEQEVFDDMQISGLLNEFYTFDLSQTDAPGDILERASAPRTKTPDIVFKPALGREKVNLIVQLANEVNLFKERLDANDVATRYETDTLQPVTSRNNTRLVLSLDKLASHGIIPYNWQAFIAKRKLVISSSGKKHLDQHDLSSTLNRIKDTPPGISEKRLLSVIDEYIKRIKDKEIQ</sequence>
<evidence type="ECO:0000313" key="1">
    <source>
        <dbReference type="EMBL" id="EIY40467.1"/>
    </source>
</evidence>
<dbReference type="OrthoDB" id="1100152at2"/>
<comment type="caution">
    <text evidence="1">The sequence shown here is derived from an EMBL/GenBank/DDBJ whole genome shotgun (WGS) entry which is preliminary data.</text>
</comment>
<evidence type="ECO:0000313" key="2">
    <source>
        <dbReference type="Proteomes" id="UP000005974"/>
    </source>
</evidence>
<dbReference type="AlphaFoldDB" id="I8WRJ2"/>
<dbReference type="HOGENOM" id="CLU_090919_0_0_10"/>
<name>I8WRJ2_9BACT</name>
<dbReference type="PATRIC" id="fig|997876.3.peg.189"/>
<dbReference type="RefSeq" id="WP_007850665.1">
    <property type="nucleotide sequence ID" value="NZ_JH724132.1"/>
</dbReference>
<proteinExistence type="predicted"/>
<keyword evidence="2" id="KW-1185">Reference proteome</keyword>
<gene>
    <name evidence="1" type="ORF">HMPREF1064_00184</name>
</gene>
<dbReference type="EMBL" id="AGXJ01000006">
    <property type="protein sequence ID" value="EIY40467.1"/>
    <property type="molecule type" value="Genomic_DNA"/>
</dbReference>
<reference evidence="1 2" key="1">
    <citation type="submission" date="2012-02" db="EMBL/GenBank/DDBJ databases">
        <title>The Genome Sequence of Bacteroides dorei CL02T12C06.</title>
        <authorList>
            <consortium name="The Broad Institute Genome Sequencing Platform"/>
            <person name="Earl A."/>
            <person name="Ward D."/>
            <person name="Feldgarden M."/>
            <person name="Gevers D."/>
            <person name="Zitomersky N.L."/>
            <person name="Coyne M.J."/>
            <person name="Comstock L.E."/>
            <person name="Young S.K."/>
            <person name="Zeng Q."/>
            <person name="Gargeya S."/>
            <person name="Fitzgerald M."/>
            <person name="Haas B."/>
            <person name="Abouelleil A."/>
            <person name="Alvarado L."/>
            <person name="Arachchi H.M."/>
            <person name="Berlin A."/>
            <person name="Chapman S.B."/>
            <person name="Gearin G."/>
            <person name="Goldberg J."/>
            <person name="Griggs A."/>
            <person name="Gujja S."/>
            <person name="Hansen M."/>
            <person name="Heiman D."/>
            <person name="Howarth C."/>
            <person name="Larimer J."/>
            <person name="Lui A."/>
            <person name="MacDonald P.J.P."/>
            <person name="McCowen C."/>
            <person name="Montmayeur A."/>
            <person name="Murphy C."/>
            <person name="Neiman D."/>
            <person name="Pearson M."/>
            <person name="Priest M."/>
            <person name="Roberts A."/>
            <person name="Saif S."/>
            <person name="Shea T."/>
            <person name="Sisk P."/>
            <person name="Stolte C."/>
            <person name="Sykes S."/>
            <person name="Wortman J."/>
            <person name="Nusbaum C."/>
            <person name="Birren B."/>
        </authorList>
    </citation>
    <scope>NUCLEOTIDE SEQUENCE [LARGE SCALE GENOMIC DNA]</scope>
    <source>
        <strain evidence="1 2">CL02T12C06</strain>
    </source>
</reference>
<protein>
    <submittedName>
        <fullName evidence="1">Uncharacterized protein</fullName>
    </submittedName>
</protein>